<sequence>MRDLVDMHCHILPGVDDGAVDIKMAVKMLMEEEKNGVTKVILTPHYHRRLFDTSMQAKRKQFEKLKNAVNHFEINVEVYFGCEYHAGRHMISRIDDDAGYRLNNSRYVLIEFSQNHSYEYVRERLYRLMSNGYRPIIAHIERYECFYKEPDRVNEVLRMGAQVQITAGAVMGQEGFGQKRFGRKLLKRGQVHYIATDAHDLSERKVNLQACAVHIEKKYGRELAEEIFIDNPGKILRERNS</sequence>
<evidence type="ECO:0000256" key="3">
    <source>
        <dbReference type="ARBA" id="ARBA00022801"/>
    </source>
</evidence>
<dbReference type="RefSeq" id="WP_262070377.1">
    <property type="nucleotide sequence ID" value="NZ_JAMXOC010000042.1"/>
</dbReference>
<dbReference type="SUPFAM" id="SSF51556">
    <property type="entry name" value="Metallo-dependent hydrolases"/>
    <property type="match status" value="1"/>
</dbReference>
<dbReference type="Pfam" id="PF19567">
    <property type="entry name" value="CpsB_CapC"/>
    <property type="match status" value="1"/>
</dbReference>
<name>A0ABT1ELE4_9FIRM</name>
<dbReference type="PANTHER" id="PTHR39181">
    <property type="entry name" value="TYROSINE-PROTEIN PHOSPHATASE YWQE"/>
    <property type="match status" value="1"/>
</dbReference>
<accession>A0ABT1ELE4</accession>
<evidence type="ECO:0000313" key="6">
    <source>
        <dbReference type="EMBL" id="MCP1111518.1"/>
    </source>
</evidence>
<dbReference type="EC" id="3.1.3.48" evidence="2"/>
<evidence type="ECO:0000313" key="7">
    <source>
        <dbReference type="Proteomes" id="UP001523565"/>
    </source>
</evidence>
<comment type="similarity">
    <text evidence="1">Belongs to the metallo-dependent hydrolases superfamily. CpsB/CapC family.</text>
</comment>
<dbReference type="Gene3D" id="3.20.20.140">
    <property type="entry name" value="Metal-dependent hydrolases"/>
    <property type="match status" value="1"/>
</dbReference>
<comment type="catalytic activity">
    <reaction evidence="5">
        <text>O-phospho-L-tyrosyl-[protein] + H2O = L-tyrosyl-[protein] + phosphate</text>
        <dbReference type="Rhea" id="RHEA:10684"/>
        <dbReference type="Rhea" id="RHEA-COMP:10136"/>
        <dbReference type="Rhea" id="RHEA-COMP:20101"/>
        <dbReference type="ChEBI" id="CHEBI:15377"/>
        <dbReference type="ChEBI" id="CHEBI:43474"/>
        <dbReference type="ChEBI" id="CHEBI:46858"/>
        <dbReference type="ChEBI" id="CHEBI:61978"/>
        <dbReference type="EC" id="3.1.3.48"/>
    </reaction>
</comment>
<dbReference type="InterPro" id="IPR032466">
    <property type="entry name" value="Metal_Hydrolase"/>
</dbReference>
<proteinExistence type="inferred from homology"/>
<reference evidence="6 7" key="1">
    <citation type="journal article" date="2022" name="Genome Biol. Evol.">
        <title>Host diet, physiology and behaviors set the stage for Lachnospiraceae cladogenesis.</title>
        <authorList>
            <person name="Vera-Ponce De Leon A."/>
            <person name="Schneider M."/>
            <person name="Jahnes B.C."/>
            <person name="Sadowski V."/>
            <person name="Camuy-Velez L.A."/>
            <person name="Duan J."/>
            <person name="Sabree Z.L."/>
        </authorList>
    </citation>
    <scope>NUCLEOTIDE SEQUENCE [LARGE SCALE GENOMIC DNA]</scope>
    <source>
        <strain evidence="6 7">PAL227</strain>
    </source>
</reference>
<dbReference type="PIRSF" id="PIRSF016557">
    <property type="entry name" value="Caps_synth_CpsB"/>
    <property type="match status" value="1"/>
</dbReference>
<keyword evidence="4" id="KW-0904">Protein phosphatase</keyword>
<protein>
    <recommendedName>
        <fullName evidence="2">protein-tyrosine-phosphatase</fullName>
        <ecNumber evidence="2">3.1.3.48</ecNumber>
    </recommendedName>
</protein>
<dbReference type="InterPro" id="IPR016667">
    <property type="entry name" value="Caps_polysacc_synth_CpsB/CapC"/>
</dbReference>
<dbReference type="Proteomes" id="UP001523565">
    <property type="component" value="Unassembled WGS sequence"/>
</dbReference>
<dbReference type="EMBL" id="JAMZFV010000042">
    <property type="protein sequence ID" value="MCP1111518.1"/>
    <property type="molecule type" value="Genomic_DNA"/>
</dbReference>
<evidence type="ECO:0000256" key="4">
    <source>
        <dbReference type="ARBA" id="ARBA00022912"/>
    </source>
</evidence>
<dbReference type="PANTHER" id="PTHR39181:SF1">
    <property type="entry name" value="TYROSINE-PROTEIN PHOSPHATASE YWQE"/>
    <property type="match status" value="1"/>
</dbReference>
<keyword evidence="3" id="KW-0378">Hydrolase</keyword>
<organism evidence="6 7">
    <name type="scientific">Ohessyouella blattaphilus</name>
    <dbReference type="NCBI Taxonomy" id="2949333"/>
    <lineage>
        <taxon>Bacteria</taxon>
        <taxon>Bacillati</taxon>
        <taxon>Bacillota</taxon>
        <taxon>Clostridia</taxon>
        <taxon>Lachnospirales</taxon>
        <taxon>Lachnospiraceae</taxon>
        <taxon>Ohessyouella</taxon>
    </lineage>
</organism>
<evidence type="ECO:0000256" key="1">
    <source>
        <dbReference type="ARBA" id="ARBA00005750"/>
    </source>
</evidence>
<keyword evidence="7" id="KW-1185">Reference proteome</keyword>
<evidence type="ECO:0000256" key="5">
    <source>
        <dbReference type="ARBA" id="ARBA00051722"/>
    </source>
</evidence>
<gene>
    <name evidence="6" type="ORF">NK118_14785</name>
</gene>
<comment type="caution">
    <text evidence="6">The sequence shown here is derived from an EMBL/GenBank/DDBJ whole genome shotgun (WGS) entry which is preliminary data.</text>
</comment>
<evidence type="ECO:0000256" key="2">
    <source>
        <dbReference type="ARBA" id="ARBA00013064"/>
    </source>
</evidence>